<dbReference type="InterPro" id="IPR016095">
    <property type="entry name" value="Ribosomal_uL1_3-a/b-sand"/>
</dbReference>
<dbReference type="Pfam" id="PF00687">
    <property type="entry name" value="Ribosomal_L1"/>
    <property type="match status" value="1"/>
</dbReference>
<dbReference type="PANTHER" id="PTHR36427:SF3">
    <property type="entry name" value="LARGE RIBOSOMAL SUBUNIT PROTEIN UL1M"/>
    <property type="match status" value="1"/>
</dbReference>
<dbReference type="Gene3D" id="3.30.190.20">
    <property type="match status" value="1"/>
</dbReference>
<dbReference type="Proteomes" id="UP001642483">
    <property type="component" value="Unassembled WGS sequence"/>
</dbReference>
<evidence type="ECO:0000313" key="5">
    <source>
        <dbReference type="Proteomes" id="UP001642483"/>
    </source>
</evidence>
<evidence type="ECO:0008006" key="6">
    <source>
        <dbReference type="Google" id="ProtNLM"/>
    </source>
</evidence>
<evidence type="ECO:0000256" key="1">
    <source>
        <dbReference type="ARBA" id="ARBA00010531"/>
    </source>
</evidence>
<dbReference type="InterPro" id="IPR028364">
    <property type="entry name" value="Ribosomal_uL1/biogenesis"/>
</dbReference>
<proteinExistence type="inferred from homology"/>
<evidence type="ECO:0000256" key="3">
    <source>
        <dbReference type="ARBA" id="ARBA00023274"/>
    </source>
</evidence>
<dbReference type="SUPFAM" id="SSF56808">
    <property type="entry name" value="Ribosomal protein L1"/>
    <property type="match status" value="1"/>
</dbReference>
<accession>A0ABP0H0N0</accession>
<name>A0ABP0H0N0_CLALP</name>
<keyword evidence="2" id="KW-0689">Ribosomal protein</keyword>
<organism evidence="4 5">
    <name type="scientific">Clavelina lepadiformis</name>
    <name type="common">Light-bulb sea squirt</name>
    <name type="synonym">Ascidia lepadiformis</name>
    <dbReference type="NCBI Taxonomy" id="159417"/>
    <lineage>
        <taxon>Eukaryota</taxon>
        <taxon>Metazoa</taxon>
        <taxon>Chordata</taxon>
        <taxon>Tunicata</taxon>
        <taxon>Ascidiacea</taxon>
        <taxon>Aplousobranchia</taxon>
        <taxon>Clavelinidae</taxon>
        <taxon>Clavelina</taxon>
    </lineage>
</organism>
<protein>
    <recommendedName>
        <fullName evidence="6">Ribosomal protein L1</fullName>
    </recommendedName>
</protein>
<keyword evidence="3" id="KW-0687">Ribonucleoprotein</keyword>
<comment type="caution">
    <text evidence="4">The sequence shown here is derived from an EMBL/GenBank/DDBJ whole genome shotgun (WGS) entry which is preliminary data.</text>
</comment>
<dbReference type="EMBL" id="CAWYQH010000163">
    <property type="protein sequence ID" value="CAK8697551.1"/>
    <property type="molecule type" value="Genomic_DNA"/>
</dbReference>
<evidence type="ECO:0000313" key="4">
    <source>
        <dbReference type="EMBL" id="CAK8697551.1"/>
    </source>
</evidence>
<dbReference type="InterPro" id="IPR023674">
    <property type="entry name" value="Ribosomal_uL1-like"/>
</dbReference>
<comment type="similarity">
    <text evidence="1">Belongs to the universal ribosomal protein uL1 family.</text>
</comment>
<evidence type="ECO:0000256" key="2">
    <source>
        <dbReference type="ARBA" id="ARBA00022980"/>
    </source>
</evidence>
<dbReference type="Gene3D" id="3.40.50.790">
    <property type="match status" value="1"/>
</dbReference>
<gene>
    <name evidence="4" type="ORF">CVLEPA_LOCUS30755</name>
</gene>
<dbReference type="PANTHER" id="PTHR36427">
    <property type="entry name" value="54S RIBOSOMAL PROTEIN L1, MITOCHONDRIAL"/>
    <property type="match status" value="1"/>
</dbReference>
<reference evidence="4 5" key="1">
    <citation type="submission" date="2024-02" db="EMBL/GenBank/DDBJ databases">
        <authorList>
            <person name="Daric V."/>
            <person name="Darras S."/>
        </authorList>
    </citation>
    <scope>NUCLEOTIDE SEQUENCE [LARGE SCALE GENOMIC DNA]</scope>
</reference>
<sequence>METLVKISSLLRCRFYAATTQSALTKCRKVHTTSHVQNNAHHKTRFEILCELNKTLYIHRNAQFGVQPIFYRGNRKIDMWERHQEKLRRHQEWKTFSRQIDILEAPVDDVYLKEMYKAEVYSPKQGIKMLKNYAKLDMVNMDSIITLRLGLKTIKRKKAKGKRAGKNLTFCKSTTLPHSFNHRNKVCYFTDDKEVAAEALHAGVYAAGASDLITKVLNHSVKGNIYFCTSSYANVITTHEDLTKKLGNFLPNKFFGIADDIDTVSKYINETIYSNFSGENTHCLVKVGKLDQGIDDIFENIVHMVRVVNEQDKGGLVLNADISCMADPLTIDITDVLSEKDDDI</sequence>
<keyword evidence="5" id="KW-1185">Reference proteome</keyword>